<organism evidence="2">
    <name type="scientific">marine sediment metagenome</name>
    <dbReference type="NCBI Taxonomy" id="412755"/>
    <lineage>
        <taxon>unclassified sequences</taxon>
        <taxon>metagenomes</taxon>
        <taxon>ecological metagenomes</taxon>
    </lineage>
</organism>
<evidence type="ECO:0000256" key="1">
    <source>
        <dbReference type="SAM" id="MobiDB-lite"/>
    </source>
</evidence>
<accession>X1D9X9</accession>
<sequence length="53" mass="5825">MVVKPASRWNNLPGPSPHGQALTQAKAEAKNKGIEIISFDEGDPVIFDHLNRE</sequence>
<feature type="region of interest" description="Disordered" evidence="1">
    <location>
        <begin position="1"/>
        <end position="26"/>
    </location>
</feature>
<name>X1D9X9_9ZZZZ</name>
<feature type="non-terminal residue" evidence="2">
    <location>
        <position position="53"/>
    </location>
</feature>
<dbReference type="AlphaFoldDB" id="X1D9X9"/>
<gene>
    <name evidence="2" type="ORF">S01H4_50661</name>
</gene>
<reference evidence="2" key="1">
    <citation type="journal article" date="2014" name="Front. Microbiol.">
        <title>High frequency of phylogenetically diverse reductive dehalogenase-homologous genes in deep subseafloor sedimentary metagenomes.</title>
        <authorList>
            <person name="Kawai M."/>
            <person name="Futagami T."/>
            <person name="Toyoda A."/>
            <person name="Takaki Y."/>
            <person name="Nishi S."/>
            <person name="Hori S."/>
            <person name="Arai W."/>
            <person name="Tsubouchi T."/>
            <person name="Morono Y."/>
            <person name="Uchiyama I."/>
            <person name="Ito T."/>
            <person name="Fujiyama A."/>
            <person name="Inagaki F."/>
            <person name="Takami H."/>
        </authorList>
    </citation>
    <scope>NUCLEOTIDE SEQUENCE</scope>
    <source>
        <strain evidence="2">Expedition CK06-06</strain>
    </source>
</reference>
<proteinExistence type="predicted"/>
<protein>
    <submittedName>
        <fullName evidence="2">Uncharacterized protein</fullName>
    </submittedName>
</protein>
<comment type="caution">
    <text evidence="2">The sequence shown here is derived from an EMBL/GenBank/DDBJ whole genome shotgun (WGS) entry which is preliminary data.</text>
</comment>
<dbReference type="EMBL" id="BART01028784">
    <property type="protein sequence ID" value="GAG93231.1"/>
    <property type="molecule type" value="Genomic_DNA"/>
</dbReference>
<evidence type="ECO:0000313" key="2">
    <source>
        <dbReference type="EMBL" id="GAG93231.1"/>
    </source>
</evidence>